<dbReference type="Gene3D" id="4.10.520.10">
    <property type="entry name" value="IHF-like DNA-binding proteins"/>
    <property type="match status" value="1"/>
</dbReference>
<proteinExistence type="predicted"/>
<dbReference type="SMART" id="SM00411">
    <property type="entry name" value="BHL"/>
    <property type="match status" value="1"/>
</dbReference>
<evidence type="ECO:0000256" key="1">
    <source>
        <dbReference type="ARBA" id="ARBA00023125"/>
    </source>
</evidence>
<evidence type="ECO:0000313" key="2">
    <source>
        <dbReference type="EMBL" id="SVD39714.1"/>
    </source>
</evidence>
<dbReference type="InterPro" id="IPR010992">
    <property type="entry name" value="IHF-like_DNA-bd_dom_sf"/>
</dbReference>
<dbReference type="PROSITE" id="PS00045">
    <property type="entry name" value="HISTONE_LIKE"/>
    <property type="match status" value="1"/>
</dbReference>
<dbReference type="GO" id="GO:0003677">
    <property type="term" value="F:DNA binding"/>
    <property type="evidence" value="ECO:0007669"/>
    <property type="project" value="UniProtKB-KW"/>
</dbReference>
<dbReference type="PRINTS" id="PR01727">
    <property type="entry name" value="DNABINDINGHU"/>
</dbReference>
<accession>A0A382UZP4</accession>
<evidence type="ECO:0008006" key="3">
    <source>
        <dbReference type="Google" id="ProtNLM"/>
    </source>
</evidence>
<dbReference type="PANTHER" id="PTHR33175">
    <property type="entry name" value="DNA-BINDING PROTEIN HU"/>
    <property type="match status" value="1"/>
</dbReference>
<protein>
    <recommendedName>
        <fullName evidence="3">Integration host factor</fullName>
    </recommendedName>
</protein>
<dbReference type="SUPFAM" id="SSF47729">
    <property type="entry name" value="IHF-like DNA-binding proteins"/>
    <property type="match status" value="1"/>
</dbReference>
<dbReference type="Pfam" id="PF00216">
    <property type="entry name" value="Bac_DNA_binding"/>
    <property type="match status" value="1"/>
</dbReference>
<dbReference type="InterPro" id="IPR020816">
    <property type="entry name" value="Histone-like_DNA-bd_CS"/>
</dbReference>
<dbReference type="AlphaFoldDB" id="A0A382UZP4"/>
<name>A0A382UZP4_9ZZZZ</name>
<dbReference type="GO" id="GO:0030527">
    <property type="term" value="F:structural constituent of chromatin"/>
    <property type="evidence" value="ECO:0007669"/>
    <property type="project" value="InterPro"/>
</dbReference>
<dbReference type="EMBL" id="UINC01148050">
    <property type="protein sequence ID" value="SVD39714.1"/>
    <property type="molecule type" value="Genomic_DNA"/>
</dbReference>
<dbReference type="PANTHER" id="PTHR33175:SF3">
    <property type="entry name" value="DNA-BINDING PROTEIN HU-BETA"/>
    <property type="match status" value="1"/>
</dbReference>
<organism evidence="2">
    <name type="scientific">marine metagenome</name>
    <dbReference type="NCBI Taxonomy" id="408172"/>
    <lineage>
        <taxon>unclassified sequences</taxon>
        <taxon>metagenomes</taxon>
        <taxon>ecological metagenomes</taxon>
    </lineage>
</organism>
<reference evidence="2" key="1">
    <citation type="submission" date="2018-05" db="EMBL/GenBank/DDBJ databases">
        <authorList>
            <person name="Lanie J.A."/>
            <person name="Ng W.-L."/>
            <person name="Kazmierczak K.M."/>
            <person name="Andrzejewski T.M."/>
            <person name="Davidsen T.M."/>
            <person name="Wayne K.J."/>
            <person name="Tettelin H."/>
            <person name="Glass J.I."/>
            <person name="Rusch D."/>
            <person name="Podicherti R."/>
            <person name="Tsui H.-C.T."/>
            <person name="Winkler M.E."/>
        </authorList>
    </citation>
    <scope>NUCLEOTIDE SEQUENCE</scope>
</reference>
<dbReference type="InterPro" id="IPR000119">
    <property type="entry name" value="Hist_DNA-bd"/>
</dbReference>
<keyword evidence="1" id="KW-0238">DNA-binding</keyword>
<feature type="non-terminal residue" evidence="2">
    <location>
        <position position="1"/>
    </location>
</feature>
<dbReference type="CDD" id="cd13831">
    <property type="entry name" value="HU"/>
    <property type="match status" value="1"/>
</dbReference>
<sequence length="92" mass="10179">VTKDELINAVVKSCRSDNLTKRLAGDVVDAAFEHISKAIKKEKRFAYPSFGTFTVRSRKARKGRNPQTGEEIKIKASKTVGFKPAPTLKTSL</sequence>
<gene>
    <name evidence="2" type="ORF">METZ01_LOCUS392568</name>
</gene>